<dbReference type="RefSeq" id="WP_092857486.1">
    <property type="nucleotide sequence ID" value="NZ_FOQH01000001.1"/>
</dbReference>
<proteinExistence type="predicted"/>
<feature type="compositionally biased region" description="Gly residues" evidence="1">
    <location>
        <begin position="23"/>
        <end position="43"/>
    </location>
</feature>
<evidence type="ECO:0000313" key="3">
    <source>
        <dbReference type="Proteomes" id="UP000199377"/>
    </source>
</evidence>
<keyword evidence="3" id="KW-1185">Reference proteome</keyword>
<feature type="region of interest" description="Disordered" evidence="1">
    <location>
        <begin position="1"/>
        <end position="45"/>
    </location>
</feature>
<name>A0A1I3C2I0_9RHOB</name>
<dbReference type="EMBL" id="FOQH01000001">
    <property type="protein sequence ID" value="SFH68526.1"/>
    <property type="molecule type" value="Genomic_DNA"/>
</dbReference>
<evidence type="ECO:0000256" key="1">
    <source>
        <dbReference type="SAM" id="MobiDB-lite"/>
    </source>
</evidence>
<dbReference type="STRING" id="1114924.SAMN05216258_101510"/>
<gene>
    <name evidence="2" type="ORF">SAMN05216258_101510</name>
</gene>
<reference evidence="2 3" key="1">
    <citation type="submission" date="2016-10" db="EMBL/GenBank/DDBJ databases">
        <authorList>
            <person name="de Groot N.N."/>
        </authorList>
    </citation>
    <scope>NUCLEOTIDE SEQUENCE [LARGE SCALE GENOMIC DNA]</scope>
    <source>
        <strain evidence="2 3">CGMCC 1.11030</strain>
    </source>
</reference>
<evidence type="ECO:0000313" key="2">
    <source>
        <dbReference type="EMBL" id="SFH68526.1"/>
    </source>
</evidence>
<dbReference type="AlphaFoldDB" id="A0A1I3C2I0"/>
<dbReference type="Proteomes" id="UP000199377">
    <property type="component" value="Unassembled WGS sequence"/>
</dbReference>
<accession>A0A1I3C2I0</accession>
<protein>
    <submittedName>
        <fullName evidence="2">Uncharacterized protein</fullName>
    </submittedName>
</protein>
<organism evidence="2 3">
    <name type="scientific">Albimonas pacifica</name>
    <dbReference type="NCBI Taxonomy" id="1114924"/>
    <lineage>
        <taxon>Bacteria</taxon>
        <taxon>Pseudomonadati</taxon>
        <taxon>Pseudomonadota</taxon>
        <taxon>Alphaproteobacteria</taxon>
        <taxon>Rhodobacterales</taxon>
        <taxon>Paracoccaceae</taxon>
        <taxon>Albimonas</taxon>
    </lineage>
</organism>
<sequence length="185" mass="18904">MALGENKGGDAPAGKGRGKGRGAKAGGPKGRKGGQGGKGGAGGARPALAAALKQARLAALAFRRTTGRPLGAAESIGALEAVRALGLTLARRNAGHDATDASGRRLKLQVRGAKGDVKGPLRLGPDKAEWDAMALVMLDGRYRLRAVFEADRAAVKAAAGDKPRLPAAEFRKVAKKVWDGEAPEE</sequence>